<dbReference type="PANTHER" id="PTHR43711">
    <property type="entry name" value="TWO-COMPONENT HISTIDINE KINASE"/>
    <property type="match status" value="1"/>
</dbReference>
<organism evidence="10 11">
    <name type="scientific">Paenibacillus polygoni</name>
    <dbReference type="NCBI Taxonomy" id="3050112"/>
    <lineage>
        <taxon>Bacteria</taxon>
        <taxon>Bacillati</taxon>
        <taxon>Bacillota</taxon>
        <taxon>Bacilli</taxon>
        <taxon>Bacillales</taxon>
        <taxon>Paenibacillaceae</taxon>
        <taxon>Paenibacillus</taxon>
    </lineage>
</organism>
<accession>A0ABY8X3N2</accession>
<feature type="domain" description="Histidine kinase" evidence="9">
    <location>
        <begin position="40"/>
        <end position="255"/>
    </location>
</feature>
<dbReference type="CDD" id="cd00075">
    <property type="entry name" value="HATPase"/>
    <property type="match status" value="1"/>
</dbReference>
<protein>
    <recommendedName>
        <fullName evidence="2">histidine kinase</fullName>
        <ecNumber evidence="2">2.7.13.3</ecNumber>
    </recommendedName>
</protein>
<evidence type="ECO:0000256" key="8">
    <source>
        <dbReference type="ARBA" id="ARBA00023012"/>
    </source>
</evidence>
<sequence>MINPDDRYEAGPMKQLIESINDMAANLGKLESMRQDFISDVSHEIQSPLTSISGFARILKEEKLSEDIRNHYLDIIEKESVRLSKLSENMLRLASLDSEQHPFYPVPMRLDKQIQSLILACEPQWLAKDLEMIVGLRQINMEADPDLLSQVWVNLLHNAIKFTPEKGTIQVFLEADEKEAIVRVEDTGIGISEEDQEHIFERFYKADKSRTHSSGGSGLGLSIIEKIVMMHGGTVCVESSLGQGTTFTVRLPLVAEKQDLSVLLR</sequence>
<dbReference type="EC" id="2.7.13.3" evidence="2"/>
<dbReference type="InterPro" id="IPR004358">
    <property type="entry name" value="Sig_transdc_His_kin-like_C"/>
</dbReference>
<keyword evidence="5" id="KW-0547">Nucleotide-binding</keyword>
<dbReference type="PANTHER" id="PTHR43711:SF1">
    <property type="entry name" value="HISTIDINE KINASE 1"/>
    <property type="match status" value="1"/>
</dbReference>
<dbReference type="InterPro" id="IPR005467">
    <property type="entry name" value="His_kinase_dom"/>
</dbReference>
<dbReference type="PROSITE" id="PS50109">
    <property type="entry name" value="HIS_KIN"/>
    <property type="match status" value="1"/>
</dbReference>
<dbReference type="PRINTS" id="PR00344">
    <property type="entry name" value="BCTRLSENSOR"/>
</dbReference>
<dbReference type="InterPro" id="IPR003594">
    <property type="entry name" value="HATPase_dom"/>
</dbReference>
<dbReference type="Pfam" id="PF00512">
    <property type="entry name" value="HisKA"/>
    <property type="match status" value="1"/>
</dbReference>
<dbReference type="InterPro" id="IPR050736">
    <property type="entry name" value="Sensor_HK_Regulatory"/>
</dbReference>
<dbReference type="Proteomes" id="UP001236415">
    <property type="component" value="Chromosome"/>
</dbReference>
<dbReference type="RefSeq" id="WP_285744906.1">
    <property type="nucleotide sequence ID" value="NZ_CP127162.1"/>
</dbReference>
<comment type="catalytic activity">
    <reaction evidence="1">
        <text>ATP + protein L-histidine = ADP + protein N-phospho-L-histidine.</text>
        <dbReference type="EC" id="2.7.13.3"/>
    </reaction>
</comment>
<dbReference type="SMART" id="SM00387">
    <property type="entry name" value="HATPase_c"/>
    <property type="match status" value="1"/>
</dbReference>
<proteinExistence type="predicted"/>
<evidence type="ECO:0000256" key="6">
    <source>
        <dbReference type="ARBA" id="ARBA00022777"/>
    </source>
</evidence>
<dbReference type="Gene3D" id="3.30.565.10">
    <property type="entry name" value="Histidine kinase-like ATPase, C-terminal domain"/>
    <property type="match status" value="1"/>
</dbReference>
<dbReference type="Gene3D" id="1.10.287.130">
    <property type="match status" value="1"/>
</dbReference>
<evidence type="ECO:0000256" key="2">
    <source>
        <dbReference type="ARBA" id="ARBA00012438"/>
    </source>
</evidence>
<evidence type="ECO:0000256" key="3">
    <source>
        <dbReference type="ARBA" id="ARBA00022553"/>
    </source>
</evidence>
<keyword evidence="6 10" id="KW-0418">Kinase</keyword>
<gene>
    <name evidence="10" type="ORF">QPK24_22560</name>
</gene>
<evidence type="ECO:0000256" key="1">
    <source>
        <dbReference type="ARBA" id="ARBA00000085"/>
    </source>
</evidence>
<evidence type="ECO:0000259" key="9">
    <source>
        <dbReference type="PROSITE" id="PS50109"/>
    </source>
</evidence>
<keyword evidence="7" id="KW-0067">ATP-binding</keyword>
<keyword evidence="11" id="KW-1185">Reference proteome</keyword>
<dbReference type="SUPFAM" id="SSF55874">
    <property type="entry name" value="ATPase domain of HSP90 chaperone/DNA topoisomerase II/histidine kinase"/>
    <property type="match status" value="1"/>
</dbReference>
<dbReference type="InterPro" id="IPR036890">
    <property type="entry name" value="HATPase_C_sf"/>
</dbReference>
<dbReference type="SMART" id="SM00388">
    <property type="entry name" value="HisKA"/>
    <property type="match status" value="1"/>
</dbReference>
<name>A0ABY8X3N2_9BACL</name>
<evidence type="ECO:0000256" key="4">
    <source>
        <dbReference type="ARBA" id="ARBA00022679"/>
    </source>
</evidence>
<evidence type="ECO:0000313" key="10">
    <source>
        <dbReference type="EMBL" id="WIV19062.1"/>
    </source>
</evidence>
<dbReference type="InterPro" id="IPR003661">
    <property type="entry name" value="HisK_dim/P_dom"/>
</dbReference>
<keyword evidence="3" id="KW-0597">Phosphoprotein</keyword>
<evidence type="ECO:0000256" key="7">
    <source>
        <dbReference type="ARBA" id="ARBA00022840"/>
    </source>
</evidence>
<keyword evidence="8" id="KW-0902">Two-component regulatory system</keyword>
<dbReference type="SUPFAM" id="SSF47384">
    <property type="entry name" value="Homodimeric domain of signal transducing histidine kinase"/>
    <property type="match status" value="1"/>
</dbReference>
<dbReference type="EMBL" id="CP127162">
    <property type="protein sequence ID" value="WIV19062.1"/>
    <property type="molecule type" value="Genomic_DNA"/>
</dbReference>
<dbReference type="CDD" id="cd00082">
    <property type="entry name" value="HisKA"/>
    <property type="match status" value="1"/>
</dbReference>
<keyword evidence="4" id="KW-0808">Transferase</keyword>
<dbReference type="Pfam" id="PF02518">
    <property type="entry name" value="HATPase_c"/>
    <property type="match status" value="1"/>
</dbReference>
<dbReference type="GO" id="GO:0016301">
    <property type="term" value="F:kinase activity"/>
    <property type="evidence" value="ECO:0007669"/>
    <property type="project" value="UniProtKB-KW"/>
</dbReference>
<evidence type="ECO:0000256" key="5">
    <source>
        <dbReference type="ARBA" id="ARBA00022741"/>
    </source>
</evidence>
<reference evidence="10 11" key="1">
    <citation type="submission" date="2023-06" db="EMBL/GenBank/DDBJ databases">
        <title>Paenibacillus polygonum sp. nov., an endophytic bacterium, isolated from Polygonum lapathifolium L. in Nanji Wetland National Nature Reserve, South of Poyang Lake, Jiangxi Province, China.</title>
        <authorList>
            <person name="Yu Z."/>
        </authorList>
    </citation>
    <scope>NUCLEOTIDE SEQUENCE [LARGE SCALE GENOMIC DNA]</scope>
    <source>
        <strain evidence="10 11">C31</strain>
    </source>
</reference>
<evidence type="ECO:0000313" key="11">
    <source>
        <dbReference type="Proteomes" id="UP001236415"/>
    </source>
</evidence>
<dbReference type="InterPro" id="IPR036097">
    <property type="entry name" value="HisK_dim/P_sf"/>
</dbReference>